<proteinExistence type="predicted"/>
<dbReference type="InterPro" id="IPR025965">
    <property type="entry name" value="FlgD/Vpr_Ig-like"/>
</dbReference>
<dbReference type="NCBIfam" id="NF033709">
    <property type="entry name" value="PorV_fam"/>
    <property type="match status" value="1"/>
</dbReference>
<feature type="compositionally biased region" description="Low complexity" evidence="1">
    <location>
        <begin position="409"/>
        <end position="427"/>
    </location>
</feature>
<organism evidence="4 5">
    <name type="scientific">Eiseniibacteriota bacterium</name>
    <dbReference type="NCBI Taxonomy" id="2212470"/>
    <lineage>
        <taxon>Bacteria</taxon>
        <taxon>Candidatus Eiseniibacteriota</taxon>
    </lineage>
</organism>
<evidence type="ECO:0000313" key="4">
    <source>
        <dbReference type="EMBL" id="TMQ63370.1"/>
    </source>
</evidence>
<protein>
    <submittedName>
        <fullName evidence="4">PorV/PorQ family protein</fullName>
    </submittedName>
</protein>
<feature type="chain" id="PRO_5021996019" evidence="2">
    <location>
        <begin position="30"/>
        <end position="427"/>
    </location>
</feature>
<gene>
    <name evidence="4" type="ORF">E6K78_10665</name>
</gene>
<feature type="signal peptide" evidence="2">
    <location>
        <begin position="1"/>
        <end position="29"/>
    </location>
</feature>
<evidence type="ECO:0000256" key="2">
    <source>
        <dbReference type="SAM" id="SignalP"/>
    </source>
</evidence>
<dbReference type="Gene3D" id="2.60.40.4070">
    <property type="match status" value="1"/>
</dbReference>
<dbReference type="Pfam" id="PF13860">
    <property type="entry name" value="FlgD_ig"/>
    <property type="match status" value="1"/>
</dbReference>
<feature type="domain" description="FlgD/Vpr Ig-like" evidence="3">
    <location>
        <begin position="325"/>
        <end position="388"/>
    </location>
</feature>
<dbReference type="AlphaFoldDB" id="A0A538TIC5"/>
<keyword evidence="2" id="KW-0732">Signal</keyword>
<reference evidence="4 5" key="1">
    <citation type="journal article" date="2019" name="Nat. Microbiol.">
        <title>Mediterranean grassland soil C-N compound turnover is dependent on rainfall and depth, and is mediated by genomically divergent microorganisms.</title>
        <authorList>
            <person name="Diamond S."/>
            <person name="Andeer P.F."/>
            <person name="Li Z."/>
            <person name="Crits-Christoph A."/>
            <person name="Burstein D."/>
            <person name="Anantharaman K."/>
            <person name="Lane K.R."/>
            <person name="Thomas B.C."/>
            <person name="Pan C."/>
            <person name="Northen T.R."/>
            <person name="Banfield J.F."/>
        </authorList>
    </citation>
    <scope>NUCLEOTIDE SEQUENCE [LARGE SCALE GENOMIC DNA]</scope>
    <source>
        <strain evidence="4">WS_8</strain>
    </source>
</reference>
<feature type="region of interest" description="Disordered" evidence="1">
    <location>
        <begin position="408"/>
        <end position="427"/>
    </location>
</feature>
<evidence type="ECO:0000259" key="3">
    <source>
        <dbReference type="Pfam" id="PF13860"/>
    </source>
</evidence>
<name>A0A538TIC5_UNCEI</name>
<dbReference type="EMBL" id="VBOY01000110">
    <property type="protein sequence ID" value="TMQ63370.1"/>
    <property type="molecule type" value="Genomic_DNA"/>
</dbReference>
<comment type="caution">
    <text evidence="4">The sequence shown here is derived from an EMBL/GenBank/DDBJ whole genome shotgun (WGS) entry which is preliminary data.</text>
</comment>
<dbReference type="SUPFAM" id="SSF56935">
    <property type="entry name" value="Porins"/>
    <property type="match status" value="1"/>
</dbReference>
<accession>A0A538TIC5</accession>
<dbReference type="Gene3D" id="2.40.160.60">
    <property type="entry name" value="Outer membrane protein transport protein (OMPP1/FadL/TodX)"/>
    <property type="match status" value="1"/>
</dbReference>
<evidence type="ECO:0000313" key="5">
    <source>
        <dbReference type="Proteomes" id="UP000316609"/>
    </source>
</evidence>
<sequence>MNTTMKASIRAAAVAALAVTLTAPRPARAQEANAGGPGEWLSRYTTARTLGLGGAYVATADDPLGILWNPAGISGMDQNEVRFENARLFEDTQINGFSLAVPGSWLPSFGLSILSLSSGQFQKTNDMNDPLGTFKQGETAYLFTMSRAFTPRFALGTNLKLVQQTVEDFNGGGFGVDVGGWYDVSPSVRIGATVANLGGPSISLRDKAETYPVNVRGGAAARVLNGRGLVAVQVDQAEGLGTRLHAGAEYWLQGGITLRVGFDDAYGTGGFSYRFAPQYQIDYGVADQPLGMTHRIGISYRFGGFFASAKADPDVFSPTGEHAVTKITLNARTKADPDRWTLEIVNKSDEVVRRFSGAGQPPAHVQWDGKDENGLPLADGIYHYRLSVKDRVGREVLASVRQVTISTTGPQGEVPVVPVGQSEEQPK</sequence>
<dbReference type="Proteomes" id="UP000316609">
    <property type="component" value="Unassembled WGS sequence"/>
</dbReference>
<evidence type="ECO:0000256" key="1">
    <source>
        <dbReference type="SAM" id="MobiDB-lite"/>
    </source>
</evidence>